<keyword evidence="1" id="KW-0812">Transmembrane</keyword>
<evidence type="ECO:0000313" key="4">
    <source>
        <dbReference type="Proteomes" id="UP000012081"/>
    </source>
</evidence>
<feature type="domain" description="DUF4179" evidence="2">
    <location>
        <begin position="97"/>
        <end position="182"/>
    </location>
</feature>
<keyword evidence="1" id="KW-0472">Membrane</keyword>
<accession>M8DAU0</accession>
<protein>
    <recommendedName>
        <fullName evidence="2">DUF4179 domain-containing protein</fullName>
    </recommendedName>
</protein>
<dbReference type="Proteomes" id="UP000012081">
    <property type="component" value="Unassembled WGS sequence"/>
</dbReference>
<keyword evidence="4" id="KW-1185">Reference proteome</keyword>
<organism evidence="3 4">
    <name type="scientific">Brevibacillus borstelensis AK1</name>
    <dbReference type="NCBI Taxonomy" id="1300222"/>
    <lineage>
        <taxon>Bacteria</taxon>
        <taxon>Bacillati</taxon>
        <taxon>Bacillota</taxon>
        <taxon>Bacilli</taxon>
        <taxon>Bacillales</taxon>
        <taxon>Paenibacillaceae</taxon>
        <taxon>Brevibacillus</taxon>
    </lineage>
</organism>
<comment type="caution">
    <text evidence="3">The sequence shown here is derived from an EMBL/GenBank/DDBJ whole genome shotgun (WGS) entry which is preliminary data.</text>
</comment>
<dbReference type="EMBL" id="APBN01000015">
    <property type="protein sequence ID" value="EMT50442.1"/>
    <property type="molecule type" value="Genomic_DNA"/>
</dbReference>
<dbReference type="OrthoDB" id="2473268at2"/>
<reference evidence="3 4" key="1">
    <citation type="submission" date="2013-03" db="EMBL/GenBank/DDBJ databases">
        <title>Assembly of a new bacterial strain Brevibacillus borstelensis AK1.</title>
        <authorList>
            <person name="Rajan I."/>
            <person name="PoliReddy D."/>
            <person name="Sugumar T."/>
            <person name="Rathinam K."/>
            <person name="Alqarawi S."/>
            <person name="Khalil A.B."/>
            <person name="Sivakumar N."/>
        </authorList>
    </citation>
    <scope>NUCLEOTIDE SEQUENCE [LARGE SCALE GENOMIC DNA]</scope>
    <source>
        <strain evidence="3 4">AK1</strain>
    </source>
</reference>
<dbReference type="STRING" id="1300222.I532_22165"/>
<dbReference type="Pfam" id="PF13786">
    <property type="entry name" value="DUF4179"/>
    <property type="match status" value="1"/>
</dbReference>
<feature type="transmembrane region" description="Helical" evidence="1">
    <location>
        <begin position="102"/>
        <end position="124"/>
    </location>
</feature>
<keyword evidence="1" id="KW-1133">Transmembrane helix</keyword>
<proteinExistence type="predicted"/>
<dbReference type="Gene3D" id="2.60.40.1630">
    <property type="entry name" value="bacillus anthracis domain"/>
    <property type="match status" value="1"/>
</dbReference>
<dbReference type="RefSeq" id="WP_003391498.1">
    <property type="nucleotide sequence ID" value="NZ_APBN01000015.1"/>
</dbReference>
<sequence>MKSNQLKAYLSDDLPHSESLLVERHVEECSYCQSELEKIGGELREIRVLGDIPPLPDAFTEEVANKLAHLPFPFQAQDERMQVALNKPINWKKRSMDIMKKTAITVAGLAAAVTFGTMVSPTFANYVNSLFNTVNQADGGMKNAAAEGYVQEVGKKVTDKGITVTVKEVLADPTRIALIFEMVDKDGKKLDFKAGEYGGEFTLTDKAGKDLNPEGDGWRWGKYGDYMLISKNLRDVFDSAEKVPDELTVGFAFNKIRGTEGSWKLDIPIDMKKAKEVAKTIEINQEYTSPQGVVIRLDNIMTVPSASLLSLETHWNEQRNKEYWKLIEEKGWNDAPEEPRKEMRLTPGEIMQDFLTSYNLAYEILDEKGNRIAGRDDTFFKTLNGIEKNSVHSISSGRGEGDSQTMEWWHGFTPFTGYEKLTFKLHSIYLNEPASFEAKIALDELNKQPVTVENSGSTFTFSKFHLKTTEEEEKIGGYKSEGKGGIIEFEATLPKDIVYITDWKAKDEAGNVYSVSMDHSDGEYIRGKDGRVQFKSALFIDGLEKQPKELTISYGIQEHQYRDVNWEVPIQLDK</sequence>
<gene>
    <name evidence="3" type="ORF">I532_22165</name>
</gene>
<dbReference type="PATRIC" id="fig|1300222.3.peg.4656"/>
<dbReference type="InterPro" id="IPR025436">
    <property type="entry name" value="DUF4179"/>
</dbReference>
<evidence type="ECO:0000256" key="1">
    <source>
        <dbReference type="SAM" id="Phobius"/>
    </source>
</evidence>
<evidence type="ECO:0000259" key="2">
    <source>
        <dbReference type="Pfam" id="PF13786"/>
    </source>
</evidence>
<dbReference type="AlphaFoldDB" id="M8DAU0"/>
<name>M8DAU0_9BACL</name>
<evidence type="ECO:0000313" key="3">
    <source>
        <dbReference type="EMBL" id="EMT50442.1"/>
    </source>
</evidence>